<feature type="transmembrane region" description="Helical" evidence="8">
    <location>
        <begin position="538"/>
        <end position="560"/>
    </location>
</feature>
<evidence type="ECO:0000256" key="8">
    <source>
        <dbReference type="SAM" id="Phobius"/>
    </source>
</evidence>
<dbReference type="GO" id="GO:0016829">
    <property type="term" value="F:lyase activity"/>
    <property type="evidence" value="ECO:0007669"/>
    <property type="project" value="UniProtKB-KW"/>
</dbReference>
<keyword evidence="4 8" id="KW-1133">Transmembrane helix</keyword>
<feature type="transmembrane region" description="Helical" evidence="8">
    <location>
        <begin position="244"/>
        <end position="263"/>
    </location>
</feature>
<evidence type="ECO:0000259" key="9">
    <source>
        <dbReference type="Pfam" id="PF00361"/>
    </source>
</evidence>
<feature type="transmembrane region" description="Helical" evidence="8">
    <location>
        <begin position="432"/>
        <end position="459"/>
    </location>
</feature>
<organism evidence="10">
    <name type="scientific">Nitrospira moscoviensis</name>
    <dbReference type="NCBI Taxonomy" id="42253"/>
    <lineage>
        <taxon>Bacteria</taxon>
        <taxon>Pseudomonadati</taxon>
        <taxon>Nitrospirota</taxon>
        <taxon>Nitrospiria</taxon>
        <taxon>Nitrospirales</taxon>
        <taxon>Nitrospiraceae</taxon>
        <taxon>Nitrospira</taxon>
    </lineage>
</organism>
<gene>
    <name evidence="10" type="primary">hyfB</name>
    <name evidence="11" type="ORF">NITMOv2_3754</name>
</gene>
<feature type="transmembrane region" description="Helical" evidence="8">
    <location>
        <begin position="656"/>
        <end position="674"/>
    </location>
</feature>
<protein>
    <submittedName>
        <fullName evidence="10">Formate hydrogenlyase membrane subunit B</fullName>
    </submittedName>
    <submittedName>
        <fullName evidence="11">Formate hydrogenlyase, membrane subunit HyfB</fullName>
    </submittedName>
</protein>
<dbReference type="InterPro" id="IPR052175">
    <property type="entry name" value="ComplexI-like_HydComp"/>
</dbReference>
<dbReference type="RefSeq" id="WP_053381042.1">
    <property type="nucleotide sequence ID" value="NZ_CP011801.1"/>
</dbReference>
<proteinExistence type="predicted"/>
<dbReference type="NCBIfam" id="NF005086">
    <property type="entry name" value="PRK06521.1"/>
    <property type="match status" value="1"/>
</dbReference>
<comment type="subcellular location">
    <subcellularLocation>
        <location evidence="1">Cell membrane</location>
        <topology evidence="1">Multi-pass membrane protein</topology>
    </subcellularLocation>
    <subcellularLocation>
        <location evidence="7">Membrane</location>
        <topology evidence="7">Multi-pass membrane protein</topology>
    </subcellularLocation>
</comment>
<feature type="transmembrane region" description="Helical" evidence="8">
    <location>
        <begin position="134"/>
        <end position="153"/>
    </location>
</feature>
<evidence type="ECO:0000256" key="4">
    <source>
        <dbReference type="ARBA" id="ARBA00022989"/>
    </source>
</evidence>
<dbReference type="InterPro" id="IPR001750">
    <property type="entry name" value="ND/Mrp_TM"/>
</dbReference>
<dbReference type="Pfam" id="PF00361">
    <property type="entry name" value="Proton_antipo_M"/>
    <property type="match status" value="1"/>
</dbReference>
<feature type="transmembrane region" description="Helical" evidence="8">
    <location>
        <begin position="304"/>
        <end position="326"/>
    </location>
</feature>
<evidence type="ECO:0000256" key="6">
    <source>
        <dbReference type="ARBA" id="ARBA00023136"/>
    </source>
</evidence>
<feature type="transmembrane region" description="Helical" evidence="8">
    <location>
        <begin position="275"/>
        <end position="297"/>
    </location>
</feature>
<dbReference type="Proteomes" id="UP000069205">
    <property type="component" value="Chromosome"/>
</dbReference>
<keyword evidence="10" id="KW-0456">Lyase</keyword>
<dbReference type="GO" id="GO:0008137">
    <property type="term" value="F:NADH dehydrogenase (ubiquinone) activity"/>
    <property type="evidence" value="ECO:0007669"/>
    <property type="project" value="InterPro"/>
</dbReference>
<dbReference type="AlphaFoldDB" id="A0A088NNS3"/>
<feature type="transmembrane region" description="Helical" evidence="8">
    <location>
        <begin position="346"/>
        <end position="366"/>
    </location>
</feature>
<dbReference type="GO" id="GO:0016491">
    <property type="term" value="F:oxidoreductase activity"/>
    <property type="evidence" value="ECO:0007669"/>
    <property type="project" value="UniProtKB-KW"/>
</dbReference>
<evidence type="ECO:0000313" key="10">
    <source>
        <dbReference type="EMBL" id="AIN51376.1"/>
    </source>
</evidence>
<accession>A0A088NNS3</accession>
<dbReference type="InterPro" id="IPR003918">
    <property type="entry name" value="NADH_UbQ_OxRdtase"/>
</dbReference>
<feature type="domain" description="NADH:quinone oxidoreductase/Mrp antiporter transmembrane" evidence="9">
    <location>
        <begin position="131"/>
        <end position="420"/>
    </location>
</feature>
<keyword evidence="3 7" id="KW-0812">Transmembrane</keyword>
<sequence>MLNLFWFLLGSYAVGMLLPLCLTRKPHAQGLSAGLCSIAATGAGIALGLLGLTVTAPLTASVTSTIPLLTFAIRLDPLAAFFLLTISLAGLAASIYALGYVRHFQGRVSVAALGSLLNAFLCAMTLVVLADNGLFFLIAWELMSLASYFLVVTEHEQADVRYAGLFYLIMTHVGTAFIVLAWLFFFQQAGSFSFDLFRHPEQPMPEHLRTWAFLAALVGFGTKAGIVPLHVWLPYAHPAAPSHVSALMSGVMIKTAIYGLLRVMFDFLGGQFPSWWGFTILVIGSLSALLGVMYALMEHDLKRLLAYHSVENIGIILLGIGAGMIFHTYGLEELAALGLVAGLYHTINHAMFKALLFLGAGSLLYATHTRNMEEYGGLLRRMPWTGACFLIGAVSIAALPPTNGFVSEWLVFQSLFLSFQIPSLLMKLMLPLAAALLALTGVLALACFAKAFGISFLALPRSGHARRAEEVPWAMRIGMGFLAAVCIFLGLAPMVVVPLIDPVTMPMTGVTIAGKMLALDGWTLAPVSVEFSSLSSPVLALVLAGTAGLAFGLVGLFGGFAATRRSKTWGCGIRLSPRMQYTATGFVQPIKRVFSTIYQPTVKLETEFLQESRYFAKRRHFAFHLEPVFEKCLYRPVVGLVSGLADRLRVIQAGSLHLYLTYMFVTLVVLLLLVI</sequence>
<evidence type="ECO:0000256" key="1">
    <source>
        <dbReference type="ARBA" id="ARBA00004651"/>
    </source>
</evidence>
<evidence type="ECO:0000313" key="12">
    <source>
        <dbReference type="Proteomes" id="UP000069205"/>
    </source>
</evidence>
<keyword evidence="5" id="KW-0560">Oxidoreductase</keyword>
<dbReference type="GO" id="GO:0042773">
    <property type="term" value="P:ATP synthesis coupled electron transport"/>
    <property type="evidence" value="ECO:0007669"/>
    <property type="project" value="InterPro"/>
</dbReference>
<keyword evidence="2" id="KW-1003">Cell membrane</keyword>
<reference evidence="11 12" key="2">
    <citation type="journal article" date="2015" name="Proc. Natl. Acad. Sci. U.S.A.">
        <title>Expanded metabolic versatility of ubiquitous nitrite-oxidizing bacteria from the genus Nitrospira.</title>
        <authorList>
            <person name="Koch H."/>
            <person name="Lucker S."/>
            <person name="Albertsen M."/>
            <person name="Kitzinger K."/>
            <person name="Herbold C."/>
            <person name="Spieck E."/>
            <person name="Nielsen P.H."/>
            <person name="Wagner M."/>
            <person name="Daims H."/>
        </authorList>
    </citation>
    <scope>NUCLEOTIDE SEQUENCE [LARGE SCALE GENOMIC DNA]</scope>
    <source>
        <strain evidence="11 12">NSP M-1</strain>
    </source>
</reference>
<feature type="transmembrane region" description="Helical" evidence="8">
    <location>
        <begin position="6"/>
        <end position="23"/>
    </location>
</feature>
<keyword evidence="12" id="KW-1185">Reference proteome</keyword>
<dbReference type="GO" id="GO:0005886">
    <property type="term" value="C:plasma membrane"/>
    <property type="evidence" value="ECO:0007669"/>
    <property type="project" value="UniProtKB-SubCell"/>
</dbReference>
<dbReference type="EMBL" id="KJ920258">
    <property type="protein sequence ID" value="AIN51376.1"/>
    <property type="molecule type" value="Genomic_DNA"/>
</dbReference>
<dbReference type="EMBL" id="CP011801">
    <property type="protein sequence ID" value="ALA60145.1"/>
    <property type="molecule type" value="Genomic_DNA"/>
</dbReference>
<feature type="transmembrane region" description="Helical" evidence="8">
    <location>
        <begin position="78"/>
        <end position="101"/>
    </location>
</feature>
<evidence type="ECO:0000256" key="7">
    <source>
        <dbReference type="RuleBase" id="RU000320"/>
    </source>
</evidence>
<feature type="transmembrane region" description="Helical" evidence="8">
    <location>
        <begin position="480"/>
        <end position="500"/>
    </location>
</feature>
<reference evidence="10" key="1">
    <citation type="journal article" date="2014" name="Science">
        <title>Growth of nitrite-oxidizing bacteria by aerobic hydrogen oxidation.</title>
        <authorList>
            <person name="Koch H."/>
            <person name="Galushko A."/>
            <person name="Albertsen M."/>
            <person name="Schintlmeister A."/>
            <person name="Dorninger C."/>
            <person name="Lucker S."/>
            <person name="Pelletier E."/>
            <person name="LePaslier D."/>
            <person name="Spieck E."/>
            <person name="Richter A."/>
            <person name="Nielsen P.H."/>
            <person name="Wagner M."/>
            <person name="Daims H."/>
        </authorList>
    </citation>
    <scope>NUCLEOTIDE SEQUENCE</scope>
</reference>
<feature type="transmembrane region" description="Helical" evidence="8">
    <location>
        <begin position="210"/>
        <end position="232"/>
    </location>
</feature>
<dbReference type="PANTHER" id="PTHR42682">
    <property type="entry name" value="HYDROGENASE-4 COMPONENT F"/>
    <property type="match status" value="1"/>
</dbReference>
<keyword evidence="6 8" id="KW-0472">Membrane</keyword>
<evidence type="ECO:0000313" key="11">
    <source>
        <dbReference type="EMBL" id="ALA60145.1"/>
    </source>
</evidence>
<feature type="transmembrane region" description="Helical" evidence="8">
    <location>
        <begin position="108"/>
        <end position="128"/>
    </location>
</feature>
<dbReference type="KEGG" id="nmv:NITMOv2_3754"/>
<dbReference type="STRING" id="42253.NITMOv2_3754"/>
<name>A0A088NNS3_NITMO</name>
<dbReference type="OrthoDB" id="9805769at2"/>
<evidence type="ECO:0000256" key="3">
    <source>
        <dbReference type="ARBA" id="ARBA00022692"/>
    </source>
</evidence>
<feature type="transmembrane region" description="Helical" evidence="8">
    <location>
        <begin position="35"/>
        <end position="58"/>
    </location>
</feature>
<dbReference type="PRINTS" id="PR01437">
    <property type="entry name" value="NUOXDRDTASE4"/>
</dbReference>
<dbReference type="PANTHER" id="PTHR42682:SF3">
    <property type="entry name" value="FORMATE HYDROGENLYASE SUBUNIT 3-RELATED"/>
    <property type="match status" value="1"/>
</dbReference>
<evidence type="ECO:0000256" key="5">
    <source>
        <dbReference type="ARBA" id="ARBA00023002"/>
    </source>
</evidence>
<evidence type="ECO:0000256" key="2">
    <source>
        <dbReference type="ARBA" id="ARBA00022475"/>
    </source>
</evidence>
<dbReference type="PATRIC" id="fig|42253.5.peg.3702"/>
<feature type="transmembrane region" description="Helical" evidence="8">
    <location>
        <begin position="387"/>
        <end position="412"/>
    </location>
</feature>
<feature type="transmembrane region" description="Helical" evidence="8">
    <location>
        <begin position="165"/>
        <end position="190"/>
    </location>
</feature>